<protein>
    <recommendedName>
        <fullName evidence="10">Dynein regulatory complex subunit 2</fullName>
    </recommendedName>
</protein>
<evidence type="ECO:0000259" key="15">
    <source>
        <dbReference type="Pfam" id="PF14775"/>
    </source>
</evidence>
<evidence type="ECO:0000256" key="6">
    <source>
        <dbReference type="ARBA" id="ARBA00023212"/>
    </source>
</evidence>
<proteinExistence type="inferred from homology"/>
<dbReference type="GO" id="GO:0060285">
    <property type="term" value="P:cilium-dependent cell motility"/>
    <property type="evidence" value="ECO:0007669"/>
    <property type="project" value="TreeGrafter"/>
</dbReference>
<organism evidence="16 17">
    <name type="scientific">Chlamydomonas eustigma</name>
    <dbReference type="NCBI Taxonomy" id="1157962"/>
    <lineage>
        <taxon>Eukaryota</taxon>
        <taxon>Viridiplantae</taxon>
        <taxon>Chlorophyta</taxon>
        <taxon>core chlorophytes</taxon>
        <taxon>Chlorophyceae</taxon>
        <taxon>CS clade</taxon>
        <taxon>Chlamydomonadales</taxon>
        <taxon>Chlamydomonadaceae</taxon>
        <taxon>Chlamydomonas</taxon>
    </lineage>
</organism>
<comment type="function">
    <text evidence="11">Component of the nexin-dynein regulatory complex (N-DRC), a key regulator of ciliary/flagellar motility which maintains the alignment and integrity of the distal axoneme and regulates microtubule sliding in motile axonemes. Plays a critical role in the assembly of N-DRC and also stabilizes the assembly of multiple inner dynein arms and radial spokes. Coassembles with DRC1 to form a central scaffold needed for assembly of the N-DRC and its attachment to the outer doublet microtubules.</text>
</comment>
<evidence type="ECO:0000256" key="10">
    <source>
        <dbReference type="ARBA" id="ARBA00040899"/>
    </source>
</evidence>
<name>A0A250XL89_9CHLO</name>
<evidence type="ECO:0000256" key="13">
    <source>
        <dbReference type="SAM" id="MobiDB-lite"/>
    </source>
</evidence>
<evidence type="ECO:0000256" key="1">
    <source>
        <dbReference type="ARBA" id="ARBA00004611"/>
    </source>
</evidence>
<dbReference type="Pfam" id="PF14772">
    <property type="entry name" value="NYD-SP28"/>
    <property type="match status" value="1"/>
</dbReference>
<feature type="coiled-coil region" evidence="12">
    <location>
        <begin position="284"/>
        <end position="311"/>
    </location>
</feature>
<evidence type="ECO:0000256" key="3">
    <source>
        <dbReference type="ARBA" id="ARBA00022846"/>
    </source>
</evidence>
<keyword evidence="4 12" id="KW-0175">Coiled coil</keyword>
<evidence type="ECO:0000256" key="8">
    <source>
        <dbReference type="ARBA" id="ARBA00037841"/>
    </source>
</evidence>
<dbReference type="GO" id="GO:0003352">
    <property type="term" value="P:regulation of cilium movement"/>
    <property type="evidence" value="ECO:0007669"/>
    <property type="project" value="TreeGrafter"/>
</dbReference>
<dbReference type="STRING" id="1157962.A0A250XL89"/>
<comment type="caution">
    <text evidence="16">The sequence shown here is derived from an EMBL/GenBank/DDBJ whole genome shotgun (WGS) entry which is preliminary data.</text>
</comment>
<dbReference type="GO" id="GO:0005858">
    <property type="term" value="C:axonemal dynein complex"/>
    <property type="evidence" value="ECO:0007669"/>
    <property type="project" value="InterPro"/>
</dbReference>
<keyword evidence="5" id="KW-0969">Cilium</keyword>
<feature type="region of interest" description="Disordered" evidence="13">
    <location>
        <begin position="1"/>
        <end position="20"/>
    </location>
</feature>
<dbReference type="GO" id="GO:0070286">
    <property type="term" value="P:axonemal dynein complex assembly"/>
    <property type="evidence" value="ECO:0007669"/>
    <property type="project" value="InterPro"/>
</dbReference>
<dbReference type="OrthoDB" id="7760980at2759"/>
<dbReference type="Proteomes" id="UP000232323">
    <property type="component" value="Unassembled WGS sequence"/>
</dbReference>
<keyword evidence="17" id="KW-1185">Reference proteome</keyword>
<dbReference type="PANTHER" id="PTHR21625">
    <property type="entry name" value="NYD-SP28 PROTEIN"/>
    <property type="match status" value="1"/>
</dbReference>
<dbReference type="PANTHER" id="PTHR21625:SF0">
    <property type="entry name" value="DYNEIN REGULATORY COMPLEX SUBUNIT 2"/>
    <property type="match status" value="1"/>
</dbReference>
<keyword evidence="3" id="KW-0282">Flagellum</keyword>
<accession>A0A250XL89</accession>
<evidence type="ECO:0000256" key="12">
    <source>
        <dbReference type="SAM" id="Coils"/>
    </source>
</evidence>
<evidence type="ECO:0000256" key="11">
    <source>
        <dbReference type="ARBA" id="ARBA00045865"/>
    </source>
</evidence>
<comment type="similarity">
    <text evidence="9">Belongs to the DRC2 family.</text>
</comment>
<evidence type="ECO:0000313" key="16">
    <source>
        <dbReference type="EMBL" id="GAX83837.1"/>
    </source>
</evidence>
<dbReference type="EMBL" id="BEGY01000108">
    <property type="protein sequence ID" value="GAX83837.1"/>
    <property type="molecule type" value="Genomic_DNA"/>
</dbReference>
<keyword evidence="7" id="KW-0966">Cell projection</keyword>
<feature type="domain" description="Dynein regulatory complex protein 1/2 N-terminal" evidence="14">
    <location>
        <begin position="32"/>
        <end position="129"/>
    </location>
</feature>
<dbReference type="Pfam" id="PF14775">
    <property type="entry name" value="NYD-SP28_assoc"/>
    <property type="match status" value="1"/>
</dbReference>
<dbReference type="InterPro" id="IPR029440">
    <property type="entry name" value="DRC1_C"/>
</dbReference>
<dbReference type="AlphaFoldDB" id="A0A250XL89"/>
<comment type="subcellular location">
    <subcellularLocation>
        <location evidence="1">Cytoplasm</location>
        <location evidence="1">Cytoskeleton</location>
        <location evidence="1">Flagellum axoneme</location>
    </subcellularLocation>
    <subcellularLocation>
        <location evidence="8">Cytoplasm</location>
        <location evidence="8">Cytoskeleton</location>
        <location evidence="8">Flagellum basal body</location>
    </subcellularLocation>
</comment>
<evidence type="ECO:0000256" key="5">
    <source>
        <dbReference type="ARBA" id="ARBA00023069"/>
    </source>
</evidence>
<keyword evidence="2" id="KW-0963">Cytoplasm</keyword>
<evidence type="ECO:0000259" key="14">
    <source>
        <dbReference type="Pfam" id="PF14772"/>
    </source>
</evidence>
<dbReference type="InterPro" id="IPR039750">
    <property type="entry name" value="DRC1/DRC2"/>
</dbReference>
<keyword evidence="6" id="KW-0206">Cytoskeleton</keyword>
<dbReference type="InterPro" id="IPR039505">
    <property type="entry name" value="DRC1/2_N"/>
</dbReference>
<feature type="region of interest" description="Disordered" evidence="13">
    <location>
        <begin position="413"/>
        <end position="433"/>
    </location>
</feature>
<gene>
    <name evidence="16" type="ORF">CEUSTIGMA_g11261.t1</name>
</gene>
<evidence type="ECO:0000313" key="17">
    <source>
        <dbReference type="Proteomes" id="UP000232323"/>
    </source>
</evidence>
<evidence type="ECO:0000256" key="2">
    <source>
        <dbReference type="ARBA" id="ARBA00022490"/>
    </source>
</evidence>
<evidence type="ECO:0000256" key="7">
    <source>
        <dbReference type="ARBA" id="ARBA00023273"/>
    </source>
</evidence>
<feature type="coiled-coil region" evidence="12">
    <location>
        <begin position="79"/>
        <end position="214"/>
    </location>
</feature>
<feature type="domain" description="Dynein regulatory complex protein 1 C-terminal" evidence="15">
    <location>
        <begin position="439"/>
        <end position="484"/>
    </location>
</feature>
<evidence type="ECO:0000256" key="4">
    <source>
        <dbReference type="ARBA" id="ARBA00023054"/>
    </source>
</evidence>
<evidence type="ECO:0000256" key="9">
    <source>
        <dbReference type="ARBA" id="ARBA00038424"/>
    </source>
</evidence>
<reference evidence="16 17" key="1">
    <citation type="submission" date="2017-08" db="EMBL/GenBank/DDBJ databases">
        <title>Acidophilic green algal genome provides insights into adaptation to an acidic environment.</title>
        <authorList>
            <person name="Hirooka S."/>
            <person name="Hirose Y."/>
            <person name="Kanesaki Y."/>
            <person name="Higuchi S."/>
            <person name="Fujiwara T."/>
            <person name="Onuma R."/>
            <person name="Era A."/>
            <person name="Ohbayashi R."/>
            <person name="Uzuka A."/>
            <person name="Nozaki H."/>
            <person name="Yoshikawa H."/>
            <person name="Miyagishima S.Y."/>
        </authorList>
    </citation>
    <scope>NUCLEOTIDE SEQUENCE [LARGE SCALE GENOMIC DNA]</scope>
    <source>
        <strain evidence="16 17">NIES-2499</strain>
    </source>
</reference>
<sequence>MVKVKKSVKGGTKLKAPTNETDDERMIRMQMEALAADEKDRHGQEANRLGLRERQIREQRYAHLNAIKIHNQWRKIMRMAKVEELRREIEILSQNHEREVDRKDAIVQMLDRDLEEAEEQYGLAVRGHMLVLDSLLDLQYQRMKALEAQFNADLKSLEDEFEAERTEIINAHMRQKKDMNDMIIAMEGEFNDAENELRQEFEAQREEIKNRNSEEYNVLKIQLEGIIEELERHFEQAHKAYLESTEHRTQAFKQLTKNDASAARVIEKRMKKLIKLQDALQHWRTKISTNSREWEERNRALRNEKEIMTRHYSGLKGSMDGFRAMQAERLKQLSIASNSCIDNLKKKLSNAENMLKLAEFCRKFETEQEKVLPFFTPSQEPGTGDDLPEFPEEIMDPGSAAAASIAKAAAEEAAAASGPVDPSKPKHYSRGVDDKGTDVEEWDYLNRFFKRFNKAFLDKTAIDKEKARLQKENADLRSILKQYLDGISVNDEVMNNPINPLMVVNNRLQVTLAERNKARAQVMSQRQQAVAPSPPKQLVLAIAGAGAGGPSAS</sequence>